<evidence type="ECO:0000313" key="2">
    <source>
        <dbReference type="Proteomes" id="UP000003146"/>
    </source>
</evidence>
<accession>B3JQB0</accession>
<protein>
    <submittedName>
        <fullName evidence="1">Uncharacterized protein</fullName>
    </submittedName>
</protein>
<gene>
    <name evidence="1" type="ORF">BACCOP_04198</name>
</gene>
<name>B3JQB0_9BACT</name>
<dbReference type="AlphaFoldDB" id="B3JQB0"/>
<dbReference type="STRING" id="470145.BACCOP_04198"/>
<reference evidence="1 2" key="2">
    <citation type="submission" date="2008-04" db="EMBL/GenBank/DDBJ databases">
        <authorList>
            <person name="Fulton L."/>
            <person name="Clifton S."/>
            <person name="Fulton B."/>
            <person name="Xu J."/>
            <person name="Minx P."/>
            <person name="Pepin K.H."/>
            <person name="Johnson M."/>
            <person name="Thiruvilangam P."/>
            <person name="Bhonagiri V."/>
            <person name="Nash W.E."/>
            <person name="Mardis E.R."/>
            <person name="Wilson R.K."/>
        </authorList>
    </citation>
    <scope>NUCLEOTIDE SEQUENCE [LARGE SCALE GENOMIC DNA]</scope>
    <source>
        <strain evidence="1 2">DSM 17136</strain>
    </source>
</reference>
<dbReference type="HOGENOM" id="CLU_3229548_0_0_10"/>
<dbReference type="Proteomes" id="UP000003146">
    <property type="component" value="Unassembled WGS sequence"/>
</dbReference>
<sequence length="47" mass="5447">MPIYLYQLFIQSLYVCPCRASFFRGKKAPNQQIISRITVSYADLFVG</sequence>
<evidence type="ECO:0000313" key="1">
    <source>
        <dbReference type="EMBL" id="EDU98892.1"/>
    </source>
</evidence>
<reference evidence="1 2" key="1">
    <citation type="submission" date="2008-04" db="EMBL/GenBank/DDBJ databases">
        <title>Draft genome sequence of Bacteroides coprocola (DSM 17136).</title>
        <authorList>
            <person name="Sudarsanam P."/>
            <person name="Ley R."/>
            <person name="Guruge J."/>
            <person name="Turnbaugh P.J."/>
            <person name="Mahowald M."/>
            <person name="Liep D."/>
            <person name="Gordon J."/>
        </authorList>
    </citation>
    <scope>NUCLEOTIDE SEQUENCE [LARGE SCALE GENOMIC DNA]</scope>
    <source>
        <strain evidence="1 2">DSM 17136</strain>
    </source>
</reference>
<comment type="caution">
    <text evidence="1">The sequence shown here is derived from an EMBL/GenBank/DDBJ whole genome shotgun (WGS) entry which is preliminary data.</text>
</comment>
<organism evidence="1 2">
    <name type="scientific">Phocaeicola coprocola DSM 17136</name>
    <dbReference type="NCBI Taxonomy" id="470145"/>
    <lineage>
        <taxon>Bacteria</taxon>
        <taxon>Pseudomonadati</taxon>
        <taxon>Bacteroidota</taxon>
        <taxon>Bacteroidia</taxon>
        <taxon>Bacteroidales</taxon>
        <taxon>Bacteroidaceae</taxon>
        <taxon>Phocaeicola</taxon>
    </lineage>
</organism>
<dbReference type="EMBL" id="ABIY02000126">
    <property type="protein sequence ID" value="EDU98892.1"/>
    <property type="molecule type" value="Genomic_DNA"/>
</dbReference>
<proteinExistence type="predicted"/>